<keyword evidence="3" id="KW-0949">S-adenosyl-L-methionine</keyword>
<comment type="caution">
    <text evidence="9">The sequence shown here is derived from an EMBL/GenBank/DDBJ whole genome shotgun (WGS) entry which is preliminary data.</text>
</comment>
<comment type="cofactor">
    <cofactor evidence="1">
        <name>[4Fe-4S] cluster</name>
        <dbReference type="ChEBI" id="CHEBI:49883"/>
    </cofactor>
</comment>
<gene>
    <name evidence="9" type="ORF">Q604_UNBC06767G0001</name>
</gene>
<name>W1YA49_9ZZZZ</name>
<dbReference type="EMBL" id="AZMM01006767">
    <property type="protein sequence ID" value="ETJ39372.1"/>
    <property type="molecule type" value="Genomic_DNA"/>
</dbReference>
<evidence type="ECO:0000256" key="5">
    <source>
        <dbReference type="ARBA" id="ARBA00022833"/>
    </source>
</evidence>
<dbReference type="PANTHER" id="PTHR30557">
    <property type="entry name" value="THIAMINE BIOSYNTHESIS PROTEIN THIC"/>
    <property type="match status" value="1"/>
</dbReference>
<keyword evidence="7" id="KW-0411">Iron-sulfur</keyword>
<dbReference type="AlphaFoldDB" id="W1YA49"/>
<evidence type="ECO:0000256" key="1">
    <source>
        <dbReference type="ARBA" id="ARBA00001966"/>
    </source>
</evidence>
<proteinExistence type="predicted"/>
<keyword evidence="8" id="KW-0456">Lyase</keyword>
<dbReference type="InterPro" id="IPR002817">
    <property type="entry name" value="ThiC/BzaA/B"/>
</dbReference>
<reference evidence="9" key="1">
    <citation type="submission" date="2013-12" db="EMBL/GenBank/DDBJ databases">
        <title>A Varibaculum cambriense genome reconstructed from a premature infant gut community with otherwise low bacterial novelty that shifts toward anaerobic metabolism during the third week of life.</title>
        <authorList>
            <person name="Brown C.T."/>
            <person name="Sharon I."/>
            <person name="Thomas B.C."/>
            <person name="Castelle C.J."/>
            <person name="Morowitz M.J."/>
            <person name="Banfield J.F."/>
        </authorList>
    </citation>
    <scope>NUCLEOTIDE SEQUENCE</scope>
</reference>
<keyword evidence="5" id="KW-0862">Zinc</keyword>
<dbReference type="PANTHER" id="PTHR30557:SF1">
    <property type="entry name" value="PHOSPHOMETHYLPYRIMIDINE SYNTHASE, CHLOROPLASTIC"/>
    <property type="match status" value="1"/>
</dbReference>
<sequence>AKRAKQYGVQAMIEGPGHVPLHQIQMNMEIQESLCDGAPFYVLGPLVTDIAPGYDHITAAIGGAAIGITVKYY</sequence>
<feature type="non-terminal residue" evidence="9">
    <location>
        <position position="73"/>
    </location>
</feature>
<evidence type="ECO:0000256" key="4">
    <source>
        <dbReference type="ARBA" id="ARBA00022723"/>
    </source>
</evidence>
<keyword evidence="2" id="KW-0004">4Fe-4S</keyword>
<dbReference type="GO" id="GO:0016829">
    <property type="term" value="F:lyase activity"/>
    <property type="evidence" value="ECO:0007669"/>
    <property type="project" value="UniProtKB-KW"/>
</dbReference>
<dbReference type="Pfam" id="PF01964">
    <property type="entry name" value="ThiC_Rad_SAM"/>
    <property type="match status" value="1"/>
</dbReference>
<feature type="non-terminal residue" evidence="9">
    <location>
        <position position="1"/>
    </location>
</feature>
<protein>
    <submittedName>
        <fullName evidence="9">Phosphomethylpyrimidine synthase</fullName>
    </submittedName>
</protein>
<evidence type="ECO:0000256" key="7">
    <source>
        <dbReference type="ARBA" id="ARBA00023014"/>
    </source>
</evidence>
<dbReference type="GO" id="GO:0009228">
    <property type="term" value="P:thiamine biosynthetic process"/>
    <property type="evidence" value="ECO:0007669"/>
    <property type="project" value="InterPro"/>
</dbReference>
<keyword evidence="4" id="KW-0479">Metal-binding</keyword>
<organism evidence="9">
    <name type="scientific">human gut metagenome</name>
    <dbReference type="NCBI Taxonomy" id="408170"/>
    <lineage>
        <taxon>unclassified sequences</taxon>
        <taxon>metagenomes</taxon>
        <taxon>organismal metagenomes</taxon>
    </lineage>
</organism>
<dbReference type="GO" id="GO:0051539">
    <property type="term" value="F:4 iron, 4 sulfur cluster binding"/>
    <property type="evidence" value="ECO:0007669"/>
    <property type="project" value="UniProtKB-KW"/>
</dbReference>
<dbReference type="InterPro" id="IPR038521">
    <property type="entry name" value="ThiC/Bza_core_dom"/>
</dbReference>
<evidence type="ECO:0000256" key="3">
    <source>
        <dbReference type="ARBA" id="ARBA00022691"/>
    </source>
</evidence>
<evidence type="ECO:0000256" key="2">
    <source>
        <dbReference type="ARBA" id="ARBA00022485"/>
    </source>
</evidence>
<evidence type="ECO:0000256" key="8">
    <source>
        <dbReference type="ARBA" id="ARBA00023239"/>
    </source>
</evidence>
<evidence type="ECO:0000313" key="9">
    <source>
        <dbReference type="EMBL" id="ETJ39372.1"/>
    </source>
</evidence>
<accession>W1YA49</accession>
<dbReference type="GO" id="GO:0005829">
    <property type="term" value="C:cytosol"/>
    <property type="evidence" value="ECO:0007669"/>
    <property type="project" value="TreeGrafter"/>
</dbReference>
<evidence type="ECO:0000256" key="6">
    <source>
        <dbReference type="ARBA" id="ARBA00023004"/>
    </source>
</evidence>
<dbReference type="Gene3D" id="3.20.20.540">
    <property type="entry name" value="Radical SAM ThiC family, central domain"/>
    <property type="match status" value="1"/>
</dbReference>
<dbReference type="GO" id="GO:0046872">
    <property type="term" value="F:metal ion binding"/>
    <property type="evidence" value="ECO:0007669"/>
    <property type="project" value="UniProtKB-KW"/>
</dbReference>
<keyword evidence="6" id="KW-0408">Iron</keyword>